<dbReference type="RefSeq" id="WP_165599663.1">
    <property type="nucleotide sequence ID" value="NZ_SORY01000002.1"/>
</dbReference>
<evidence type="ECO:0000313" key="2">
    <source>
        <dbReference type="Proteomes" id="UP000315037"/>
    </source>
</evidence>
<name>A0A506UKP4_9PROT</name>
<dbReference type="Proteomes" id="UP000315037">
    <property type="component" value="Unassembled WGS sequence"/>
</dbReference>
<comment type="caution">
    <text evidence="1">The sequence shown here is derived from an EMBL/GenBank/DDBJ whole genome shotgun (WGS) entry which is preliminary data.</text>
</comment>
<dbReference type="EMBL" id="SORZ01000002">
    <property type="protein sequence ID" value="TPW33909.1"/>
    <property type="molecule type" value="Genomic_DNA"/>
</dbReference>
<organism evidence="1 2">
    <name type="scientific">Oecophyllibacter saccharovorans</name>
    <dbReference type="NCBI Taxonomy" id="2558360"/>
    <lineage>
        <taxon>Bacteria</taxon>
        <taxon>Pseudomonadati</taxon>
        <taxon>Pseudomonadota</taxon>
        <taxon>Alphaproteobacteria</taxon>
        <taxon>Acetobacterales</taxon>
        <taxon>Acetobacteraceae</taxon>
        <taxon>Oecophyllibacter</taxon>
    </lineage>
</organism>
<protein>
    <submittedName>
        <fullName evidence="1">Uncharacterized protein</fullName>
    </submittedName>
</protein>
<reference evidence="1 2" key="1">
    <citation type="submission" date="2019-03" db="EMBL/GenBank/DDBJ databases">
        <title>The complete genome sequence of Neokomagataea sp. Jb2 NBRC113641.</title>
        <authorList>
            <person name="Chua K.-O."/>
            <person name="Chan K.-G."/>
            <person name="See-Too W.-S."/>
        </authorList>
    </citation>
    <scope>NUCLEOTIDE SEQUENCE [LARGE SCALE GENOMIC DNA]</scope>
    <source>
        <strain evidence="1 2">Jb2</strain>
    </source>
</reference>
<dbReference type="AlphaFoldDB" id="A0A506UKP4"/>
<keyword evidence="2" id="KW-1185">Reference proteome</keyword>
<sequence>MCASAAVAPTRFSISRFFTLSAAIALALGVSFAAELGLSAFGQQSSQAQAATFLPVSGHVVAGGQVMGLLDVDGSVHDQNGNVVGMVPPGNMAAALTMIHLHAALLSPDLL</sequence>
<accession>A0A506UKP4</accession>
<proteinExistence type="predicted"/>
<gene>
    <name evidence="1" type="ORF">E3202_04785</name>
</gene>
<evidence type="ECO:0000313" key="1">
    <source>
        <dbReference type="EMBL" id="TPW33909.1"/>
    </source>
</evidence>